<keyword evidence="3" id="KW-1185">Reference proteome</keyword>
<protein>
    <submittedName>
        <fullName evidence="2">Uncharacterized protein</fullName>
    </submittedName>
</protein>
<feature type="coiled-coil region" evidence="1">
    <location>
        <begin position="20"/>
        <end position="89"/>
    </location>
</feature>
<evidence type="ECO:0000256" key="1">
    <source>
        <dbReference type="SAM" id="Coils"/>
    </source>
</evidence>
<gene>
    <name evidence="2" type="ORF">B0T15DRAFT_495633</name>
</gene>
<evidence type="ECO:0000313" key="2">
    <source>
        <dbReference type="EMBL" id="KAK3303060.1"/>
    </source>
</evidence>
<proteinExistence type="predicted"/>
<comment type="caution">
    <text evidence="2">The sequence shown here is derived from an EMBL/GenBank/DDBJ whole genome shotgun (WGS) entry which is preliminary data.</text>
</comment>
<dbReference type="GeneID" id="87885946"/>
<dbReference type="EMBL" id="JAUDZG010000006">
    <property type="protein sequence ID" value="KAK3303060.1"/>
    <property type="molecule type" value="Genomic_DNA"/>
</dbReference>
<organism evidence="2 3">
    <name type="scientific">Chaetomium strumarium</name>
    <dbReference type="NCBI Taxonomy" id="1170767"/>
    <lineage>
        <taxon>Eukaryota</taxon>
        <taxon>Fungi</taxon>
        <taxon>Dikarya</taxon>
        <taxon>Ascomycota</taxon>
        <taxon>Pezizomycotina</taxon>
        <taxon>Sordariomycetes</taxon>
        <taxon>Sordariomycetidae</taxon>
        <taxon>Sordariales</taxon>
        <taxon>Chaetomiaceae</taxon>
        <taxon>Chaetomium</taxon>
    </lineage>
</organism>
<dbReference type="AlphaFoldDB" id="A0AAJ0GNN0"/>
<name>A0AAJ0GNN0_9PEZI</name>
<sequence>MSPSDATTAQLNPKLDNNKVIDLQQQLDEVKHQLKLAQQKKTSLAETRVQQDTRIRLLEEDIRRRSARVASLEVDKEELLARIRALEDEPRWLANVTAELQAVQSKVSAFFARMTDVEIPPPRSWFTAWAATLGDMRSPKIKGLELLCLHLYATLGVGWWGNEALALLDMLCNELKTATLVPVEGLVMVLGIGLQVAPSHREDILLVSLWQLAKMLEEVFPDKSRFGQLRKAIDSELLSSSPWCSRITQAITDGTIQGLCSSQDAQFYQTYGLGVLISPRKELYLALDIWGQRMWMFSDLEVEFTLSFSGGSSLTIPDFSRNPIRCETRSIPAFWFYGTAGTG</sequence>
<reference evidence="2" key="2">
    <citation type="submission" date="2023-06" db="EMBL/GenBank/DDBJ databases">
        <authorList>
            <consortium name="Lawrence Berkeley National Laboratory"/>
            <person name="Mondo S.J."/>
            <person name="Hensen N."/>
            <person name="Bonometti L."/>
            <person name="Westerberg I."/>
            <person name="Brannstrom I.O."/>
            <person name="Guillou S."/>
            <person name="Cros-Aarteil S."/>
            <person name="Calhoun S."/>
            <person name="Haridas S."/>
            <person name="Kuo A."/>
            <person name="Pangilinan J."/>
            <person name="Riley R."/>
            <person name="Labutti K."/>
            <person name="Andreopoulos B."/>
            <person name="Lipzen A."/>
            <person name="Chen C."/>
            <person name="Yanf M."/>
            <person name="Daum C."/>
            <person name="Ng V."/>
            <person name="Clum A."/>
            <person name="Steindorff A."/>
            <person name="Ohm R."/>
            <person name="Martin F."/>
            <person name="Silar P."/>
            <person name="Natvig D."/>
            <person name="Lalanne C."/>
            <person name="Gautier V."/>
            <person name="Ament-Velasquez S.L."/>
            <person name="Kruys A."/>
            <person name="Hutchinson M.I."/>
            <person name="Powell A.J."/>
            <person name="Barry K."/>
            <person name="Miller A.N."/>
            <person name="Grigoriev I.V."/>
            <person name="Debuchy R."/>
            <person name="Gladieux P."/>
            <person name="Thoren M.H."/>
            <person name="Johannesson H."/>
        </authorList>
    </citation>
    <scope>NUCLEOTIDE SEQUENCE</scope>
    <source>
        <strain evidence="2">CBS 333.67</strain>
    </source>
</reference>
<dbReference type="RefSeq" id="XP_062718840.1">
    <property type="nucleotide sequence ID" value="XM_062867117.1"/>
</dbReference>
<accession>A0AAJ0GNN0</accession>
<keyword evidence="1" id="KW-0175">Coiled coil</keyword>
<evidence type="ECO:0000313" key="3">
    <source>
        <dbReference type="Proteomes" id="UP001273166"/>
    </source>
</evidence>
<reference evidence="2" key="1">
    <citation type="journal article" date="2023" name="Mol. Phylogenet. Evol.">
        <title>Genome-scale phylogeny and comparative genomics of the fungal order Sordariales.</title>
        <authorList>
            <person name="Hensen N."/>
            <person name="Bonometti L."/>
            <person name="Westerberg I."/>
            <person name="Brannstrom I.O."/>
            <person name="Guillou S."/>
            <person name="Cros-Aarteil S."/>
            <person name="Calhoun S."/>
            <person name="Haridas S."/>
            <person name="Kuo A."/>
            <person name="Mondo S."/>
            <person name="Pangilinan J."/>
            <person name="Riley R."/>
            <person name="LaButti K."/>
            <person name="Andreopoulos B."/>
            <person name="Lipzen A."/>
            <person name="Chen C."/>
            <person name="Yan M."/>
            <person name="Daum C."/>
            <person name="Ng V."/>
            <person name="Clum A."/>
            <person name="Steindorff A."/>
            <person name="Ohm R.A."/>
            <person name="Martin F."/>
            <person name="Silar P."/>
            <person name="Natvig D.O."/>
            <person name="Lalanne C."/>
            <person name="Gautier V."/>
            <person name="Ament-Velasquez S.L."/>
            <person name="Kruys A."/>
            <person name="Hutchinson M.I."/>
            <person name="Powell A.J."/>
            <person name="Barry K."/>
            <person name="Miller A.N."/>
            <person name="Grigoriev I.V."/>
            <person name="Debuchy R."/>
            <person name="Gladieux P."/>
            <person name="Hiltunen Thoren M."/>
            <person name="Johannesson H."/>
        </authorList>
    </citation>
    <scope>NUCLEOTIDE SEQUENCE</scope>
    <source>
        <strain evidence="2">CBS 333.67</strain>
    </source>
</reference>
<dbReference type="Proteomes" id="UP001273166">
    <property type="component" value="Unassembled WGS sequence"/>
</dbReference>